<accession>A0A645IXK9</accession>
<dbReference type="PROSITE" id="PS51257">
    <property type="entry name" value="PROKAR_LIPOPROTEIN"/>
    <property type="match status" value="1"/>
</dbReference>
<name>A0A645IXK9_9ZZZZ</name>
<proteinExistence type="predicted"/>
<organism evidence="1">
    <name type="scientific">bioreactor metagenome</name>
    <dbReference type="NCBI Taxonomy" id="1076179"/>
    <lineage>
        <taxon>unclassified sequences</taxon>
        <taxon>metagenomes</taxon>
        <taxon>ecological metagenomes</taxon>
    </lineage>
</organism>
<dbReference type="EMBL" id="VSSQ01126169">
    <property type="protein sequence ID" value="MPN56148.1"/>
    <property type="molecule type" value="Genomic_DNA"/>
</dbReference>
<gene>
    <name evidence="1" type="ORF">SDC9_203834</name>
</gene>
<sequence length="68" mass="7464">MDLRYSKFFFGILIIMFLLTGCGGIKADTKNSDKVHIQAGGQISYGSLQEPDILNPLLSDNIKSTKLS</sequence>
<evidence type="ECO:0000313" key="1">
    <source>
        <dbReference type="EMBL" id="MPN56148.1"/>
    </source>
</evidence>
<reference evidence="1" key="1">
    <citation type="submission" date="2019-08" db="EMBL/GenBank/DDBJ databases">
        <authorList>
            <person name="Kucharzyk K."/>
            <person name="Murdoch R.W."/>
            <person name="Higgins S."/>
            <person name="Loffler F."/>
        </authorList>
    </citation>
    <scope>NUCLEOTIDE SEQUENCE</scope>
</reference>
<protein>
    <submittedName>
        <fullName evidence="1">Uncharacterized protein</fullName>
    </submittedName>
</protein>
<comment type="caution">
    <text evidence="1">The sequence shown here is derived from an EMBL/GenBank/DDBJ whole genome shotgun (WGS) entry which is preliminary data.</text>
</comment>
<dbReference type="AlphaFoldDB" id="A0A645IXK9"/>